<protein>
    <submittedName>
        <fullName evidence="1">Uncharacterized protein</fullName>
    </submittedName>
</protein>
<proteinExistence type="predicted"/>
<reference evidence="1" key="1">
    <citation type="journal article" date="2012" name="PLoS Genet.">
        <title>Comparative analysis of the genomes of two field isolates of the rice blast fungus Magnaporthe oryzae.</title>
        <authorList>
            <person name="Xue M."/>
            <person name="Yang J."/>
            <person name="Li Z."/>
            <person name="Hu S."/>
            <person name="Yao N."/>
            <person name="Dean R.A."/>
            <person name="Zhao W."/>
            <person name="Shen M."/>
            <person name="Zhang H."/>
            <person name="Li C."/>
            <person name="Liu L."/>
            <person name="Cao L."/>
            <person name="Xu X."/>
            <person name="Xing Y."/>
            <person name="Hsiang T."/>
            <person name="Zhang Z."/>
            <person name="Xu J.R."/>
            <person name="Peng Y.L."/>
        </authorList>
    </citation>
    <scope>NUCLEOTIDE SEQUENCE</scope>
    <source>
        <strain evidence="1">Y34</strain>
    </source>
</reference>
<dbReference type="EMBL" id="JH793285">
    <property type="protein sequence ID" value="ELQ44689.1"/>
    <property type="molecule type" value="Genomic_DNA"/>
</dbReference>
<dbReference type="Proteomes" id="UP000011086">
    <property type="component" value="Unassembled WGS sequence"/>
</dbReference>
<evidence type="ECO:0000313" key="1">
    <source>
        <dbReference type="EMBL" id="ELQ44689.1"/>
    </source>
</evidence>
<accession>A0AA97PRX4</accession>
<gene>
    <name evidence="1" type="ORF">OOU_Y34scaffold00065g1</name>
</gene>
<name>A0AA97PRX4_PYRO3</name>
<dbReference type="AlphaFoldDB" id="A0AA97PRX4"/>
<sequence length="104" mass="11685">MHSIVGLVEDKSTHSVASEPPFITQYFISTCHKPIGVESALHPTIDLVLNRHLFEQDGPQSSELQVQRREPAPPLWRNHLAVSDSLHFCRPDTKGSSNRAFDDL</sequence>
<organism evidence="1">
    <name type="scientific">Pyricularia oryzae (strain Y34)</name>
    <name type="common">Rice blast fungus</name>
    <name type="synonym">Magnaporthe oryzae</name>
    <dbReference type="NCBI Taxonomy" id="1143189"/>
    <lineage>
        <taxon>Eukaryota</taxon>
        <taxon>Fungi</taxon>
        <taxon>Dikarya</taxon>
        <taxon>Ascomycota</taxon>
        <taxon>Pezizomycotina</taxon>
        <taxon>Sordariomycetes</taxon>
        <taxon>Sordariomycetidae</taxon>
        <taxon>Magnaporthales</taxon>
        <taxon>Pyriculariaceae</taxon>
        <taxon>Pyricularia</taxon>
    </lineage>
</organism>